<feature type="compositionally biased region" description="Low complexity" evidence="1">
    <location>
        <begin position="52"/>
        <end position="66"/>
    </location>
</feature>
<name>A0A3P7HM44_HYDTA</name>
<proteinExistence type="predicted"/>
<evidence type="ECO:0000313" key="3">
    <source>
        <dbReference type="EMBL" id="VDM35772.1"/>
    </source>
</evidence>
<evidence type="ECO:0000259" key="2">
    <source>
        <dbReference type="PROSITE" id="PS51845"/>
    </source>
</evidence>
<gene>
    <name evidence="3" type="ORF">TTAC_LOCUS10792</name>
</gene>
<organism evidence="3 4">
    <name type="scientific">Hydatigena taeniaeformis</name>
    <name type="common">Feline tapeworm</name>
    <name type="synonym">Taenia taeniaeformis</name>
    <dbReference type="NCBI Taxonomy" id="6205"/>
    <lineage>
        <taxon>Eukaryota</taxon>
        <taxon>Metazoa</taxon>
        <taxon>Spiralia</taxon>
        <taxon>Lophotrochozoa</taxon>
        <taxon>Platyhelminthes</taxon>
        <taxon>Cestoda</taxon>
        <taxon>Eucestoda</taxon>
        <taxon>Cyclophyllidea</taxon>
        <taxon>Taeniidae</taxon>
        <taxon>Hydatigera</taxon>
    </lineage>
</organism>
<accession>A0A3P7HM44</accession>
<dbReference type="PROSITE" id="PS51845">
    <property type="entry name" value="PDEASE_I_2"/>
    <property type="match status" value="1"/>
</dbReference>
<protein>
    <recommendedName>
        <fullName evidence="2">PDEase domain-containing protein</fullName>
    </recommendedName>
</protein>
<dbReference type="InterPro" id="IPR002073">
    <property type="entry name" value="PDEase_catalytic_dom"/>
</dbReference>
<sequence length="66" mass="7792">MWEMWSDLVHPAAQDILELLEYNRNWYFNLIHADDHHQQQTSQQTKETDDFTTTTTTSTTTTTTTT</sequence>
<feature type="domain" description="PDEase" evidence="2">
    <location>
        <begin position="1"/>
        <end position="34"/>
    </location>
</feature>
<evidence type="ECO:0000313" key="4">
    <source>
        <dbReference type="Proteomes" id="UP000274429"/>
    </source>
</evidence>
<reference evidence="3 4" key="1">
    <citation type="submission" date="2018-11" db="EMBL/GenBank/DDBJ databases">
        <authorList>
            <consortium name="Pathogen Informatics"/>
        </authorList>
    </citation>
    <scope>NUCLEOTIDE SEQUENCE [LARGE SCALE GENOMIC DNA]</scope>
</reference>
<dbReference type="GO" id="GO:0004114">
    <property type="term" value="F:3',5'-cyclic-nucleotide phosphodiesterase activity"/>
    <property type="evidence" value="ECO:0007669"/>
    <property type="project" value="InterPro"/>
</dbReference>
<dbReference type="AlphaFoldDB" id="A0A3P7HM44"/>
<evidence type="ECO:0000256" key="1">
    <source>
        <dbReference type="SAM" id="MobiDB-lite"/>
    </source>
</evidence>
<feature type="region of interest" description="Disordered" evidence="1">
    <location>
        <begin position="37"/>
        <end position="66"/>
    </location>
</feature>
<keyword evidence="4" id="KW-1185">Reference proteome</keyword>
<dbReference type="GO" id="GO:0007165">
    <property type="term" value="P:signal transduction"/>
    <property type="evidence" value="ECO:0007669"/>
    <property type="project" value="InterPro"/>
</dbReference>
<dbReference type="Proteomes" id="UP000274429">
    <property type="component" value="Unassembled WGS sequence"/>
</dbReference>
<dbReference type="OrthoDB" id="189220at2759"/>
<dbReference type="EMBL" id="UYWX01022248">
    <property type="protein sequence ID" value="VDM35772.1"/>
    <property type="molecule type" value="Genomic_DNA"/>
</dbReference>